<name>A0AAV7UWS3_PLEWA</name>
<proteinExistence type="predicted"/>
<reference evidence="1" key="1">
    <citation type="journal article" date="2022" name="bioRxiv">
        <title>Sequencing and chromosome-scale assembly of the giantPleurodeles waltlgenome.</title>
        <authorList>
            <person name="Brown T."/>
            <person name="Elewa A."/>
            <person name="Iarovenko S."/>
            <person name="Subramanian E."/>
            <person name="Araus A.J."/>
            <person name="Petzold A."/>
            <person name="Susuki M."/>
            <person name="Suzuki K.-i.T."/>
            <person name="Hayashi T."/>
            <person name="Toyoda A."/>
            <person name="Oliveira C."/>
            <person name="Osipova E."/>
            <person name="Leigh N.D."/>
            <person name="Simon A."/>
            <person name="Yun M.H."/>
        </authorList>
    </citation>
    <scope>NUCLEOTIDE SEQUENCE</scope>
    <source>
        <strain evidence="1">20211129_DDA</strain>
        <tissue evidence="1">Liver</tissue>
    </source>
</reference>
<dbReference type="Proteomes" id="UP001066276">
    <property type="component" value="Chromosome 2_2"/>
</dbReference>
<sequence length="107" mass="11785">MTPSSAASKTLRRVYSPQLSVLRSTVLPDRTSFVRRQASQVWKLLRFSRVSRVSTFSTGKTPPAEPGNRLAPIARYKEALPHIASLLFVPIPSNADGMIASLTLHQP</sequence>
<evidence type="ECO:0000313" key="1">
    <source>
        <dbReference type="EMBL" id="KAJ1192966.1"/>
    </source>
</evidence>
<keyword evidence="2" id="KW-1185">Reference proteome</keyword>
<organism evidence="1 2">
    <name type="scientific">Pleurodeles waltl</name>
    <name type="common">Iberian ribbed newt</name>
    <dbReference type="NCBI Taxonomy" id="8319"/>
    <lineage>
        <taxon>Eukaryota</taxon>
        <taxon>Metazoa</taxon>
        <taxon>Chordata</taxon>
        <taxon>Craniata</taxon>
        <taxon>Vertebrata</taxon>
        <taxon>Euteleostomi</taxon>
        <taxon>Amphibia</taxon>
        <taxon>Batrachia</taxon>
        <taxon>Caudata</taxon>
        <taxon>Salamandroidea</taxon>
        <taxon>Salamandridae</taxon>
        <taxon>Pleurodelinae</taxon>
        <taxon>Pleurodeles</taxon>
    </lineage>
</organism>
<gene>
    <name evidence="1" type="ORF">NDU88_002272</name>
</gene>
<dbReference type="EMBL" id="JANPWB010000004">
    <property type="protein sequence ID" value="KAJ1192966.1"/>
    <property type="molecule type" value="Genomic_DNA"/>
</dbReference>
<comment type="caution">
    <text evidence="1">The sequence shown here is derived from an EMBL/GenBank/DDBJ whole genome shotgun (WGS) entry which is preliminary data.</text>
</comment>
<protein>
    <submittedName>
        <fullName evidence="1">Uncharacterized protein</fullName>
    </submittedName>
</protein>
<dbReference type="AlphaFoldDB" id="A0AAV7UWS3"/>
<evidence type="ECO:0000313" key="2">
    <source>
        <dbReference type="Proteomes" id="UP001066276"/>
    </source>
</evidence>
<accession>A0AAV7UWS3</accession>